<evidence type="ECO:0000256" key="1">
    <source>
        <dbReference type="SAM" id="Phobius"/>
    </source>
</evidence>
<keyword evidence="1" id="KW-1133">Transmembrane helix</keyword>
<keyword evidence="4" id="KW-1185">Reference proteome</keyword>
<dbReference type="Proteomes" id="UP000070444">
    <property type="component" value="Unassembled WGS sequence"/>
</dbReference>
<keyword evidence="1" id="KW-0472">Membrane</keyword>
<gene>
    <name evidence="3" type="ORF">CONCODRAFT_17644</name>
</gene>
<dbReference type="Gene3D" id="3.50.70.10">
    <property type="match status" value="1"/>
</dbReference>
<dbReference type="SMART" id="SM01378">
    <property type="entry name" value="Romo1"/>
    <property type="match status" value="1"/>
</dbReference>
<dbReference type="OrthoDB" id="5409308at2759"/>
<keyword evidence="1" id="KW-0812">Transmembrane</keyword>
<protein>
    <recommendedName>
        <fullName evidence="2">Chalcone isomerase domain-containing protein</fullName>
    </recommendedName>
</protein>
<sequence length="347" mass="39367">MSQEPSYFDRMKMGFVMGGVVGGCMGFVIGSFTVLNYGPGPGGYMRTIGRHMLNSGGMFSVIMSFGSLIRNEEQFKLQNNIYKRNYPVSKPLNYKKVLIGGGLGLLGVYTTVNAFNLNNAPGIQLEAKHPQSNEENIIESCTGLSYPRYIQPLKESPNSTFQLVGCGVRKVTFMGFTAYSIGIYINNEHLNKLLNNSKWKNFNKQEFLNNNDYNEELIQDLISNNYEFLIQIIPVRNTNGSHIKGGLIRSLQYQLNQQKQDLSTHDLQDIETSINEFGQTFPKGMIEIYSKLNFIKLIKTNNSEPIVMVTQDNNLRGYVDNQWIINNLLRAYLSGKKLISQENFIIR</sequence>
<dbReference type="STRING" id="796925.A0A137P692"/>
<dbReference type="Pfam" id="PF16035">
    <property type="entry name" value="Chalcone_2"/>
    <property type="match status" value="1"/>
</dbReference>
<feature type="domain" description="Chalcone isomerase" evidence="2">
    <location>
        <begin position="160"/>
        <end position="342"/>
    </location>
</feature>
<dbReference type="SUPFAM" id="SSF54626">
    <property type="entry name" value="Chalcone isomerase"/>
    <property type="match status" value="1"/>
</dbReference>
<organism evidence="3 4">
    <name type="scientific">Conidiobolus coronatus (strain ATCC 28846 / CBS 209.66 / NRRL 28638)</name>
    <name type="common">Delacroixia coronata</name>
    <dbReference type="NCBI Taxonomy" id="796925"/>
    <lineage>
        <taxon>Eukaryota</taxon>
        <taxon>Fungi</taxon>
        <taxon>Fungi incertae sedis</taxon>
        <taxon>Zoopagomycota</taxon>
        <taxon>Entomophthoromycotina</taxon>
        <taxon>Entomophthoromycetes</taxon>
        <taxon>Entomophthorales</taxon>
        <taxon>Ancylistaceae</taxon>
        <taxon>Conidiobolus</taxon>
    </lineage>
</organism>
<dbReference type="PANTHER" id="PTHR47284">
    <property type="entry name" value="FATTY-ACID-BINDING PROTEIN 2"/>
    <property type="match status" value="1"/>
</dbReference>
<dbReference type="InterPro" id="IPR018450">
    <property type="entry name" value="Romo1/Mgr2"/>
</dbReference>
<evidence type="ECO:0000313" key="3">
    <source>
        <dbReference type="EMBL" id="KXN70454.1"/>
    </source>
</evidence>
<evidence type="ECO:0000259" key="2">
    <source>
        <dbReference type="Pfam" id="PF16035"/>
    </source>
</evidence>
<name>A0A137P692_CONC2</name>
<dbReference type="Gene3D" id="1.10.890.20">
    <property type="match status" value="1"/>
</dbReference>
<dbReference type="InterPro" id="IPR036298">
    <property type="entry name" value="Chalcone_isomerase_sf"/>
</dbReference>
<reference evidence="3 4" key="1">
    <citation type="journal article" date="2015" name="Genome Biol. Evol.">
        <title>Phylogenomic analyses indicate that early fungi evolved digesting cell walls of algal ancestors of land plants.</title>
        <authorList>
            <person name="Chang Y."/>
            <person name="Wang S."/>
            <person name="Sekimoto S."/>
            <person name="Aerts A.L."/>
            <person name="Choi C."/>
            <person name="Clum A."/>
            <person name="LaButti K.M."/>
            <person name="Lindquist E.A."/>
            <person name="Yee Ngan C."/>
            <person name="Ohm R.A."/>
            <person name="Salamov A.A."/>
            <person name="Grigoriev I.V."/>
            <person name="Spatafora J.W."/>
            <person name="Berbee M.L."/>
        </authorList>
    </citation>
    <scope>NUCLEOTIDE SEQUENCE [LARGE SCALE GENOMIC DNA]</scope>
    <source>
        <strain evidence="3 4">NRRL 28638</strain>
    </source>
</reference>
<proteinExistence type="predicted"/>
<accession>A0A137P692</accession>
<evidence type="ECO:0000313" key="4">
    <source>
        <dbReference type="Proteomes" id="UP000070444"/>
    </source>
</evidence>
<dbReference type="InterPro" id="IPR016089">
    <property type="entry name" value="Chalcone_isomerase_bundle_sf"/>
</dbReference>
<dbReference type="EMBL" id="KQ964502">
    <property type="protein sequence ID" value="KXN70454.1"/>
    <property type="molecule type" value="Genomic_DNA"/>
</dbReference>
<feature type="transmembrane region" description="Helical" evidence="1">
    <location>
        <begin position="12"/>
        <end position="32"/>
    </location>
</feature>
<dbReference type="GO" id="GO:0016872">
    <property type="term" value="F:intramolecular lyase activity"/>
    <property type="evidence" value="ECO:0007669"/>
    <property type="project" value="InterPro"/>
</dbReference>
<dbReference type="InterPro" id="IPR016088">
    <property type="entry name" value="Chalcone_isomerase_3-sand"/>
</dbReference>
<dbReference type="AlphaFoldDB" id="A0A137P692"/>
<dbReference type="PANTHER" id="PTHR47284:SF3">
    <property type="entry name" value="FATTY-ACID-BINDING PROTEIN 2"/>
    <property type="match status" value="1"/>
</dbReference>
<dbReference type="InterPro" id="IPR016087">
    <property type="entry name" value="Chalcone_isomerase"/>
</dbReference>
<dbReference type="Pfam" id="PF10247">
    <property type="entry name" value="Romo1"/>
    <property type="match status" value="1"/>
</dbReference>